<comment type="caution">
    <text evidence="6">The sequence shown here is derived from an EMBL/GenBank/DDBJ whole genome shotgun (WGS) entry which is preliminary data.</text>
</comment>
<accession>A0ABW4IBN6</accession>
<keyword evidence="2" id="KW-0201">Cytochrome c-type biogenesis</keyword>
<dbReference type="InterPro" id="IPR013740">
    <property type="entry name" value="Redoxin"/>
</dbReference>
<dbReference type="Gene3D" id="3.40.30.10">
    <property type="entry name" value="Glutaredoxin"/>
    <property type="match status" value="1"/>
</dbReference>
<evidence type="ECO:0000259" key="5">
    <source>
        <dbReference type="PROSITE" id="PS51352"/>
    </source>
</evidence>
<keyword evidence="3" id="KW-1015">Disulfide bond</keyword>
<keyword evidence="7" id="KW-1185">Reference proteome</keyword>
<proteinExistence type="predicted"/>
<comment type="subcellular location">
    <subcellularLocation>
        <location evidence="1">Cell envelope</location>
    </subcellularLocation>
</comment>
<dbReference type="PROSITE" id="PS51352">
    <property type="entry name" value="THIOREDOXIN_2"/>
    <property type="match status" value="1"/>
</dbReference>
<evidence type="ECO:0000313" key="7">
    <source>
        <dbReference type="Proteomes" id="UP001597118"/>
    </source>
</evidence>
<dbReference type="PROSITE" id="PS51257">
    <property type="entry name" value="PROKAR_LIPOPROTEIN"/>
    <property type="match status" value="1"/>
</dbReference>
<feature type="domain" description="Thioredoxin" evidence="5">
    <location>
        <begin position="250"/>
        <end position="413"/>
    </location>
</feature>
<name>A0ABW4IBN6_9SPHI</name>
<protein>
    <submittedName>
        <fullName evidence="6">TlpA disulfide reductase family protein</fullName>
    </submittedName>
</protein>
<dbReference type="RefSeq" id="WP_379662026.1">
    <property type="nucleotide sequence ID" value="NZ_JBHUDG010000005.1"/>
</dbReference>
<evidence type="ECO:0000313" key="6">
    <source>
        <dbReference type="EMBL" id="MFD1629648.1"/>
    </source>
</evidence>
<evidence type="ECO:0000256" key="1">
    <source>
        <dbReference type="ARBA" id="ARBA00004196"/>
    </source>
</evidence>
<reference evidence="7" key="1">
    <citation type="journal article" date="2019" name="Int. J. Syst. Evol. Microbiol.">
        <title>The Global Catalogue of Microorganisms (GCM) 10K type strain sequencing project: providing services to taxonomists for standard genome sequencing and annotation.</title>
        <authorList>
            <consortium name="The Broad Institute Genomics Platform"/>
            <consortium name="The Broad Institute Genome Sequencing Center for Infectious Disease"/>
            <person name="Wu L."/>
            <person name="Ma J."/>
        </authorList>
    </citation>
    <scope>NUCLEOTIDE SEQUENCE [LARGE SCALE GENOMIC DNA]</scope>
    <source>
        <strain evidence="7">CCUG 53762</strain>
    </source>
</reference>
<dbReference type="InterPro" id="IPR013766">
    <property type="entry name" value="Thioredoxin_domain"/>
</dbReference>
<organism evidence="6 7">
    <name type="scientific">Pseudopedobacter beijingensis</name>
    <dbReference type="NCBI Taxonomy" id="1207056"/>
    <lineage>
        <taxon>Bacteria</taxon>
        <taxon>Pseudomonadati</taxon>
        <taxon>Bacteroidota</taxon>
        <taxon>Sphingobacteriia</taxon>
        <taxon>Sphingobacteriales</taxon>
        <taxon>Sphingobacteriaceae</taxon>
        <taxon>Pseudopedobacter</taxon>
    </lineage>
</organism>
<keyword evidence="4" id="KW-0676">Redox-active center</keyword>
<evidence type="ECO:0000256" key="2">
    <source>
        <dbReference type="ARBA" id="ARBA00022748"/>
    </source>
</evidence>
<sequence>MKNKSLNLICFGLIVSVFFLASCDKPSYELKEGIWRGALLTEAGIEIPFNFEVKDSLGHHYIDIVNGQSKLRVNDIRIEKDSVYIQLPFFDAELRGALLDGHVDGVYIKHLPDKEVSMAFSANYNVAWRIKEQVASPKYDISGKWETYFIKDNGDSVKAIGDFKQEGSRVTGTFMTRTGDYRFLDGVLDGDKLSLSTFDGGFAMFFSALLTNDSTMVNGEQYSGFSSQRKFFAKKNDKVVLDDPYSLTYLKPGYKKIEFSFPDVNKQQVSLRDARFKDKVVVVQILGSWCPNCIDETAFLSQYYKKQNGDVEIVGLAYEATKDFEKSKANIQRIIDRFDVKYPILITGYTANGDEPSQSLPMLNRVMAFPTTIIIDKKGEVRKIHTGFTGPGSGKYYEEFVMEFEKMISSLQQE</sequence>
<dbReference type="InterPro" id="IPR036249">
    <property type="entry name" value="Thioredoxin-like_sf"/>
</dbReference>
<dbReference type="CDD" id="cd02966">
    <property type="entry name" value="TlpA_like_family"/>
    <property type="match status" value="1"/>
</dbReference>
<gene>
    <name evidence="6" type="ORF">ACFSAH_07165</name>
</gene>
<evidence type="ECO:0000256" key="4">
    <source>
        <dbReference type="ARBA" id="ARBA00023284"/>
    </source>
</evidence>
<dbReference type="EMBL" id="JBHUDG010000005">
    <property type="protein sequence ID" value="MFD1629648.1"/>
    <property type="molecule type" value="Genomic_DNA"/>
</dbReference>
<dbReference type="PANTHER" id="PTHR42852:SF6">
    <property type="entry name" value="THIOL:DISULFIDE INTERCHANGE PROTEIN DSBE"/>
    <property type="match status" value="1"/>
</dbReference>
<dbReference type="Proteomes" id="UP001597118">
    <property type="component" value="Unassembled WGS sequence"/>
</dbReference>
<dbReference type="Pfam" id="PF08534">
    <property type="entry name" value="Redoxin"/>
    <property type="match status" value="1"/>
</dbReference>
<dbReference type="InterPro" id="IPR050553">
    <property type="entry name" value="Thioredoxin_ResA/DsbE_sf"/>
</dbReference>
<dbReference type="PANTHER" id="PTHR42852">
    <property type="entry name" value="THIOL:DISULFIDE INTERCHANGE PROTEIN DSBE"/>
    <property type="match status" value="1"/>
</dbReference>
<dbReference type="SUPFAM" id="SSF52833">
    <property type="entry name" value="Thioredoxin-like"/>
    <property type="match status" value="1"/>
</dbReference>
<evidence type="ECO:0000256" key="3">
    <source>
        <dbReference type="ARBA" id="ARBA00023157"/>
    </source>
</evidence>